<feature type="transmembrane region" description="Helical" evidence="1">
    <location>
        <begin position="29"/>
        <end position="51"/>
    </location>
</feature>
<keyword evidence="1" id="KW-0812">Transmembrane</keyword>
<dbReference type="Proteomes" id="UP000316639">
    <property type="component" value="Unassembled WGS sequence"/>
</dbReference>
<dbReference type="RefSeq" id="WP_146359196.1">
    <property type="nucleotide sequence ID" value="NZ_VOBR01000037.1"/>
</dbReference>
<comment type="caution">
    <text evidence="2">The sequence shown here is derived from an EMBL/GenBank/DDBJ whole genome shotgun (WGS) entry which is preliminary data.</text>
</comment>
<organism evidence="2 3">
    <name type="scientific">Lentzea tibetensis</name>
    <dbReference type="NCBI Taxonomy" id="2591470"/>
    <lineage>
        <taxon>Bacteria</taxon>
        <taxon>Bacillati</taxon>
        <taxon>Actinomycetota</taxon>
        <taxon>Actinomycetes</taxon>
        <taxon>Pseudonocardiales</taxon>
        <taxon>Pseudonocardiaceae</taxon>
        <taxon>Lentzea</taxon>
    </lineage>
</organism>
<evidence type="ECO:0000313" key="3">
    <source>
        <dbReference type="Proteomes" id="UP000316639"/>
    </source>
</evidence>
<dbReference type="EMBL" id="VOBR01000037">
    <property type="protein sequence ID" value="TWP45984.1"/>
    <property type="molecule type" value="Genomic_DNA"/>
</dbReference>
<keyword evidence="1" id="KW-1133">Transmembrane helix</keyword>
<keyword evidence="3" id="KW-1185">Reference proteome</keyword>
<reference evidence="2 3" key="1">
    <citation type="submission" date="2019-07" db="EMBL/GenBank/DDBJ databases">
        <title>Lentzea xizangensis sp. nov., isolated from Qinghai-Tibetan Plateau Soils.</title>
        <authorList>
            <person name="Huang J."/>
        </authorList>
    </citation>
    <scope>NUCLEOTIDE SEQUENCE [LARGE SCALE GENOMIC DNA]</scope>
    <source>
        <strain evidence="2 3">FXJ1.1311</strain>
    </source>
</reference>
<sequence length="342" mass="38376">MLLTLLGLLGVSLLLLSLARRLSDYPENIAINLGADLIGAIVTIFVIGPLINRADDGRVREHPRLDYPWYVDRVAGATSVVRVLDTFSNLLDGPHTPRFFEAAERALRREAIVQVLLLDPDSPAAAQRAQELGDAELRREIMRNLRVLWEFRSTVLPERLRRGFEVRVYSASPSIALYRWDDKALVSFFPLGRLSGQGAQLEVTVSSPLGEFVNERFNAIWAAGRDIDEFMLMPITVRGAQPVRDFEVEYVEVDGLLYIADSRMVAEMARRRAEPVIAHCQQGRPLLAELMMVDDRDAKLTGALMDRFQEKYGQHHDVFICLQPVGDGAGPRVAEIGESVER</sequence>
<gene>
    <name evidence="2" type="ORF">FKR81_37840</name>
</gene>
<dbReference type="AlphaFoldDB" id="A0A563EHL3"/>
<evidence type="ECO:0000256" key="1">
    <source>
        <dbReference type="SAM" id="Phobius"/>
    </source>
</evidence>
<evidence type="ECO:0000313" key="2">
    <source>
        <dbReference type="EMBL" id="TWP45984.1"/>
    </source>
</evidence>
<keyword evidence="1" id="KW-0472">Membrane</keyword>
<name>A0A563EHL3_9PSEU</name>
<accession>A0A563EHL3</accession>
<proteinExistence type="predicted"/>
<dbReference type="OrthoDB" id="8438314at2"/>
<protein>
    <submittedName>
        <fullName evidence="2">Uncharacterized protein</fullName>
    </submittedName>
</protein>